<dbReference type="SUPFAM" id="SSF88659">
    <property type="entry name" value="Sigma3 and sigma4 domains of RNA polymerase sigma factors"/>
    <property type="match status" value="1"/>
</dbReference>
<gene>
    <name evidence="7" type="ORF">SAMN04487860_1198</name>
</gene>
<dbReference type="AlphaFoldDB" id="A0A1M7M5W0"/>
<dbReference type="PANTHER" id="PTHR43133:SF51">
    <property type="entry name" value="RNA POLYMERASE SIGMA FACTOR"/>
    <property type="match status" value="1"/>
</dbReference>
<evidence type="ECO:0000259" key="5">
    <source>
        <dbReference type="Pfam" id="PF04542"/>
    </source>
</evidence>
<evidence type="ECO:0000256" key="2">
    <source>
        <dbReference type="ARBA" id="ARBA00023015"/>
    </source>
</evidence>
<dbReference type="OrthoDB" id="9784984at2"/>
<dbReference type="CDD" id="cd06171">
    <property type="entry name" value="Sigma70_r4"/>
    <property type="match status" value="1"/>
</dbReference>
<dbReference type="Pfam" id="PF08281">
    <property type="entry name" value="Sigma70_r4_2"/>
    <property type="match status" value="1"/>
</dbReference>
<dbReference type="InterPro" id="IPR014284">
    <property type="entry name" value="RNA_pol_sigma-70_dom"/>
</dbReference>
<dbReference type="Gene3D" id="1.10.10.10">
    <property type="entry name" value="Winged helix-like DNA-binding domain superfamily/Winged helix DNA-binding domain"/>
    <property type="match status" value="1"/>
</dbReference>
<proteinExistence type="inferred from homology"/>
<dbReference type="Gene3D" id="1.10.1740.10">
    <property type="match status" value="1"/>
</dbReference>
<dbReference type="InterPro" id="IPR013325">
    <property type="entry name" value="RNA_pol_sigma_r2"/>
</dbReference>
<sequence length="185" mass="21612">MDNGASSYHRFLSGDKNGLEEIIRFYSDSLTLYICTLVGNMDDAREVMTETFVELYVKQPKYSGKSTFKTWLYSIARHIAYDFLKHKNKYTALSVDELKDLPSKSDLEKELDNKDEKEQLYHAIDKLKPEYRQVIYLIYIEGFSNTETADIMKKSKKQTGELLYRAKKALKKILEKEDGGYERSL</sequence>
<protein>
    <submittedName>
        <fullName evidence="7">RNA polymerase sigma-70 factor, ECF subfamily</fullName>
    </submittedName>
</protein>
<organism evidence="7 8">
    <name type="scientific">Ruminococcus flavefaciens</name>
    <dbReference type="NCBI Taxonomy" id="1265"/>
    <lineage>
        <taxon>Bacteria</taxon>
        <taxon>Bacillati</taxon>
        <taxon>Bacillota</taxon>
        <taxon>Clostridia</taxon>
        <taxon>Eubacteriales</taxon>
        <taxon>Oscillospiraceae</taxon>
        <taxon>Ruminococcus</taxon>
    </lineage>
</organism>
<feature type="domain" description="RNA polymerase sigma factor 70 region 4 type 2" evidence="6">
    <location>
        <begin position="118"/>
        <end position="170"/>
    </location>
</feature>
<dbReference type="GO" id="GO:0016987">
    <property type="term" value="F:sigma factor activity"/>
    <property type="evidence" value="ECO:0007669"/>
    <property type="project" value="UniProtKB-KW"/>
</dbReference>
<accession>A0A1M7M5W0</accession>
<feature type="domain" description="RNA polymerase sigma-70 region 2" evidence="5">
    <location>
        <begin position="33"/>
        <end position="88"/>
    </location>
</feature>
<dbReference type="NCBIfam" id="TIGR02937">
    <property type="entry name" value="sigma70-ECF"/>
    <property type="match status" value="1"/>
</dbReference>
<dbReference type="GO" id="GO:0006352">
    <property type="term" value="P:DNA-templated transcription initiation"/>
    <property type="evidence" value="ECO:0007669"/>
    <property type="project" value="InterPro"/>
</dbReference>
<dbReference type="InterPro" id="IPR036388">
    <property type="entry name" value="WH-like_DNA-bd_sf"/>
</dbReference>
<keyword evidence="3" id="KW-0731">Sigma factor</keyword>
<dbReference type="InterPro" id="IPR013249">
    <property type="entry name" value="RNA_pol_sigma70_r4_t2"/>
</dbReference>
<reference evidence="7 8" key="1">
    <citation type="submission" date="2016-11" db="EMBL/GenBank/DDBJ databases">
        <authorList>
            <person name="Jaros S."/>
            <person name="Januszkiewicz K."/>
            <person name="Wedrychowicz H."/>
        </authorList>
    </citation>
    <scope>NUCLEOTIDE SEQUENCE [LARGE SCALE GENOMIC DNA]</scope>
    <source>
        <strain evidence="7 8">Y1</strain>
    </source>
</reference>
<keyword evidence="2" id="KW-0805">Transcription regulation</keyword>
<dbReference type="RefSeq" id="WP_072952264.1">
    <property type="nucleotide sequence ID" value="NZ_FRCT01000019.1"/>
</dbReference>
<dbReference type="GO" id="GO:0003677">
    <property type="term" value="F:DNA binding"/>
    <property type="evidence" value="ECO:0007669"/>
    <property type="project" value="InterPro"/>
</dbReference>
<evidence type="ECO:0000256" key="1">
    <source>
        <dbReference type="ARBA" id="ARBA00010641"/>
    </source>
</evidence>
<evidence type="ECO:0000256" key="4">
    <source>
        <dbReference type="ARBA" id="ARBA00023163"/>
    </source>
</evidence>
<name>A0A1M7M5W0_RUMFL</name>
<dbReference type="InterPro" id="IPR013324">
    <property type="entry name" value="RNA_pol_sigma_r3/r4-like"/>
</dbReference>
<evidence type="ECO:0000259" key="6">
    <source>
        <dbReference type="Pfam" id="PF08281"/>
    </source>
</evidence>
<keyword evidence="4" id="KW-0804">Transcription</keyword>
<dbReference type="Pfam" id="PF04542">
    <property type="entry name" value="Sigma70_r2"/>
    <property type="match status" value="1"/>
</dbReference>
<evidence type="ECO:0000256" key="3">
    <source>
        <dbReference type="ARBA" id="ARBA00023082"/>
    </source>
</evidence>
<comment type="similarity">
    <text evidence="1">Belongs to the sigma-70 factor family. ECF subfamily.</text>
</comment>
<dbReference type="InterPro" id="IPR039425">
    <property type="entry name" value="RNA_pol_sigma-70-like"/>
</dbReference>
<evidence type="ECO:0000313" key="8">
    <source>
        <dbReference type="Proteomes" id="UP000184394"/>
    </source>
</evidence>
<dbReference type="Proteomes" id="UP000184394">
    <property type="component" value="Unassembled WGS sequence"/>
</dbReference>
<dbReference type="InterPro" id="IPR007627">
    <property type="entry name" value="RNA_pol_sigma70_r2"/>
</dbReference>
<dbReference type="PANTHER" id="PTHR43133">
    <property type="entry name" value="RNA POLYMERASE ECF-TYPE SIGMA FACTO"/>
    <property type="match status" value="1"/>
</dbReference>
<evidence type="ECO:0000313" key="7">
    <source>
        <dbReference type="EMBL" id="SHM86099.1"/>
    </source>
</evidence>
<dbReference type="EMBL" id="FRCT01000019">
    <property type="protein sequence ID" value="SHM86099.1"/>
    <property type="molecule type" value="Genomic_DNA"/>
</dbReference>
<dbReference type="SUPFAM" id="SSF88946">
    <property type="entry name" value="Sigma2 domain of RNA polymerase sigma factors"/>
    <property type="match status" value="1"/>
</dbReference>